<accession>A0A2I0IUX2</accession>
<protein>
    <submittedName>
        <fullName evidence="1">Uncharacterized protein</fullName>
    </submittedName>
</protein>
<evidence type="ECO:0000313" key="2">
    <source>
        <dbReference type="Proteomes" id="UP000233551"/>
    </source>
</evidence>
<gene>
    <name evidence="1" type="ORF">CRG98_031762</name>
</gene>
<name>A0A2I0IUX2_PUNGR</name>
<reference evidence="1 2" key="1">
    <citation type="submission" date="2017-11" db="EMBL/GenBank/DDBJ databases">
        <title>De-novo sequencing of pomegranate (Punica granatum L.) genome.</title>
        <authorList>
            <person name="Akparov Z."/>
            <person name="Amiraslanov A."/>
            <person name="Hajiyeva S."/>
            <person name="Abbasov M."/>
            <person name="Kaur K."/>
            <person name="Hamwieh A."/>
            <person name="Solovyev V."/>
            <person name="Salamov A."/>
            <person name="Braich B."/>
            <person name="Kosarev P."/>
            <person name="Mahmoud A."/>
            <person name="Hajiyev E."/>
            <person name="Babayeva S."/>
            <person name="Izzatullayeva V."/>
            <person name="Mammadov A."/>
            <person name="Mammadov A."/>
            <person name="Sharifova S."/>
            <person name="Ojaghi J."/>
            <person name="Eynullazada K."/>
            <person name="Bayramov B."/>
            <person name="Abdulazimova A."/>
            <person name="Shahmuradov I."/>
        </authorList>
    </citation>
    <scope>NUCLEOTIDE SEQUENCE [LARGE SCALE GENOMIC DNA]</scope>
    <source>
        <strain evidence="2">cv. AG2017</strain>
        <tissue evidence="1">Leaf</tissue>
    </source>
</reference>
<sequence>MAKALNIIQLSLSSQVLWEKFLMDRLYLKQRLYKLRLSPRTSIESHESFVDTVLYGRAIIALEDVKVSLNLKKLQKKVIDNQGGMVRDLSQQADRLRRGLVAGASQDAEKGLAGFATRNAISSGAVKGEKHVPGIRKNLISLGCLNAFGYKYRGQGRVLKVSKGDLAVMKGVLQDGIYVLQGTWVISALTRWMGEGHCTRSVEKSVKKVDFAAEDPKTPETQPVVVEDVQMGRSEGRQHSLWNSLRTRDKQKEHLDRGIVSGLRSWCS</sequence>
<keyword evidence="2" id="KW-1185">Reference proteome</keyword>
<comment type="caution">
    <text evidence="1">The sequence shown here is derived from an EMBL/GenBank/DDBJ whole genome shotgun (WGS) entry which is preliminary data.</text>
</comment>
<dbReference type="EMBL" id="PGOL01002454">
    <property type="protein sequence ID" value="PKI47801.1"/>
    <property type="molecule type" value="Genomic_DNA"/>
</dbReference>
<dbReference type="Proteomes" id="UP000233551">
    <property type="component" value="Unassembled WGS sequence"/>
</dbReference>
<evidence type="ECO:0000313" key="1">
    <source>
        <dbReference type="EMBL" id="PKI47801.1"/>
    </source>
</evidence>
<organism evidence="1 2">
    <name type="scientific">Punica granatum</name>
    <name type="common">Pomegranate</name>
    <dbReference type="NCBI Taxonomy" id="22663"/>
    <lineage>
        <taxon>Eukaryota</taxon>
        <taxon>Viridiplantae</taxon>
        <taxon>Streptophyta</taxon>
        <taxon>Embryophyta</taxon>
        <taxon>Tracheophyta</taxon>
        <taxon>Spermatophyta</taxon>
        <taxon>Magnoliopsida</taxon>
        <taxon>eudicotyledons</taxon>
        <taxon>Gunneridae</taxon>
        <taxon>Pentapetalae</taxon>
        <taxon>rosids</taxon>
        <taxon>malvids</taxon>
        <taxon>Myrtales</taxon>
        <taxon>Lythraceae</taxon>
        <taxon>Punica</taxon>
    </lineage>
</organism>
<proteinExistence type="predicted"/>
<dbReference type="AlphaFoldDB" id="A0A2I0IUX2"/>